<comment type="caution">
    <text evidence="6">Lacks conserved residue(s) required for the propagation of feature annotation.</text>
</comment>
<dbReference type="Gene3D" id="3.30.1360.120">
    <property type="entry name" value="Probable tRNA modification gtpase trme, domain 1"/>
    <property type="match status" value="1"/>
</dbReference>
<keyword evidence="6" id="KW-0963">Cytoplasm</keyword>
<evidence type="ECO:0000313" key="10">
    <source>
        <dbReference type="Proteomes" id="UP001056834"/>
    </source>
</evidence>
<comment type="cofactor">
    <cofactor evidence="6">
        <name>K(+)</name>
        <dbReference type="ChEBI" id="CHEBI:29103"/>
    </cofactor>
    <text evidence="6">Binds 1 potassium ion per subunit.</text>
</comment>
<feature type="binding site" evidence="6">
    <location>
        <position position="238"/>
    </location>
    <ligand>
        <name>Mg(2+)</name>
        <dbReference type="ChEBI" id="CHEBI:18420"/>
    </ligand>
</feature>
<feature type="binding site" evidence="6">
    <location>
        <position position="479"/>
    </location>
    <ligand>
        <name>(6S)-5-formyl-5,6,7,8-tetrahydrofolate</name>
        <dbReference type="ChEBI" id="CHEBI:57457"/>
    </ligand>
</feature>
<dbReference type="NCBIfam" id="TIGR00450">
    <property type="entry name" value="mnmE_trmE_thdF"/>
    <property type="match status" value="1"/>
</dbReference>
<evidence type="ECO:0000256" key="2">
    <source>
        <dbReference type="ARBA" id="ARBA00022694"/>
    </source>
</evidence>
<dbReference type="CDD" id="cd14858">
    <property type="entry name" value="TrmE_N"/>
    <property type="match status" value="1"/>
</dbReference>
<dbReference type="InterPro" id="IPR018948">
    <property type="entry name" value="GTP-bd_TrmE_N"/>
</dbReference>
<dbReference type="PANTHER" id="PTHR42714:SF2">
    <property type="entry name" value="TRNA MODIFICATION GTPASE GTPBP3, MITOCHONDRIAL"/>
    <property type="match status" value="1"/>
</dbReference>
<dbReference type="InterPro" id="IPR027266">
    <property type="entry name" value="TrmE/GcvT-like"/>
</dbReference>
<keyword evidence="10" id="KW-1185">Reference proteome</keyword>
<dbReference type="Gene3D" id="1.20.120.430">
    <property type="entry name" value="tRNA modification GTPase MnmE domain 2"/>
    <property type="match status" value="1"/>
</dbReference>
<dbReference type="Pfam" id="PF01926">
    <property type="entry name" value="MMR_HSR1"/>
    <property type="match status" value="1"/>
</dbReference>
<comment type="function">
    <text evidence="6">Exhibits a very high intrinsic GTPase hydrolysis rate. Involved in the addition of a carboxymethylaminomethyl (cmnm) group at the wobble position (U34) of certain tRNAs, forming tRNA-cmnm(5)s(2)U34.</text>
</comment>
<dbReference type="PROSITE" id="PS51709">
    <property type="entry name" value="G_TRME"/>
    <property type="match status" value="1"/>
</dbReference>
<dbReference type="InterPro" id="IPR006073">
    <property type="entry name" value="GTP-bd"/>
</dbReference>
<evidence type="ECO:0000256" key="7">
    <source>
        <dbReference type="RuleBase" id="RU003313"/>
    </source>
</evidence>
<keyword evidence="6" id="KW-0378">Hydrolase</keyword>
<dbReference type="Pfam" id="PF10396">
    <property type="entry name" value="TrmE_N"/>
    <property type="match status" value="1"/>
</dbReference>
<dbReference type="InterPro" id="IPR005225">
    <property type="entry name" value="Small_GTP-bd"/>
</dbReference>
<comment type="subunit">
    <text evidence="6">Homodimer. Heterotetramer of two MnmE and two MnmG subunits.</text>
</comment>
<feature type="binding site" evidence="6">
    <location>
        <begin position="278"/>
        <end position="281"/>
    </location>
    <ligand>
        <name>GTP</name>
        <dbReference type="ChEBI" id="CHEBI:37565"/>
    </ligand>
</feature>
<dbReference type="InterPro" id="IPR031168">
    <property type="entry name" value="G_TrmE"/>
</dbReference>
<protein>
    <recommendedName>
        <fullName evidence="6">tRNA modification GTPase MnmE</fullName>
        <ecNumber evidence="6">3.6.-.-</ecNumber>
    </recommendedName>
</protein>
<sequence>MLNNKFIHSSTDTITAISTPIGIGGIGVIRVSGPLVPIIIPELLHKKNLIPRKAEYLPIFDTDGTILEQVIALFFPEPNSFTGENTLEIHGHSGLIILDILLERILKTSPNIRIAQPGEFTKRAFINGKIDLVQAEAITDIINANSYQAAKSASNYLQGHFSQQIRAILNKLTELRIYIESSIDFSEEVHVLSYDKTIKLLDNIIYDIKKMHQSACHNLILREGLKIVIAGEPNVGKSSLFNALIGTERAIVNDASGTTRDILHECIQLNGILFHIIDTAGFQNNINNEVEKIGIQRAIKELNNADHILWVINAYEDRQYSNKKYEDIFNNIRKKLLHKNQQIPITIIRNKSDLSKEKNKLYTIKNHTFITLSALFNSGIDLLKNYLINNITYKSYKDLPPGFINNQSNLITRRRHLNILEKSFKYLLSAKNQLISTQYVNEFFAEDIKLAHNELIKIFGKFTTEDLLKKIFSTFCIGK</sequence>
<feature type="binding site" evidence="6">
    <location>
        <position position="129"/>
    </location>
    <ligand>
        <name>(6S)-5-formyl-5,6,7,8-tetrahydrofolate</name>
        <dbReference type="ChEBI" id="CHEBI:57457"/>
    </ligand>
</feature>
<evidence type="ECO:0000256" key="6">
    <source>
        <dbReference type="HAMAP-Rule" id="MF_00379"/>
    </source>
</evidence>
<dbReference type="Proteomes" id="UP001056834">
    <property type="component" value="Chromosome"/>
</dbReference>
<organism evidence="9 10">
    <name type="scientific">Candidatus Blochmannia ocreatus</name>
    <name type="common">nom. nud.</name>
    <dbReference type="NCBI Taxonomy" id="251538"/>
    <lineage>
        <taxon>Bacteria</taxon>
        <taxon>Pseudomonadati</taxon>
        <taxon>Pseudomonadota</taxon>
        <taxon>Gammaproteobacteria</taxon>
        <taxon>Enterobacterales</taxon>
        <taxon>Enterobacteriaceae</taxon>
        <taxon>ant endosymbionts</taxon>
        <taxon>Candidatus Blochmanniella</taxon>
    </lineage>
</organism>
<evidence type="ECO:0000256" key="5">
    <source>
        <dbReference type="ARBA" id="ARBA00023134"/>
    </source>
</evidence>
<dbReference type="SUPFAM" id="SSF52540">
    <property type="entry name" value="P-loop containing nucleoside triphosphate hydrolases"/>
    <property type="match status" value="1"/>
</dbReference>
<dbReference type="EC" id="3.6.-.-" evidence="6"/>
<keyword evidence="3 6" id="KW-0547">Nucleotide-binding</keyword>
<feature type="binding site" evidence="6">
    <location>
        <begin position="234"/>
        <end position="239"/>
    </location>
    <ligand>
        <name>GTP</name>
        <dbReference type="ChEBI" id="CHEBI:37565"/>
    </ligand>
</feature>
<proteinExistence type="inferred from homology"/>
<evidence type="ECO:0000256" key="4">
    <source>
        <dbReference type="ARBA" id="ARBA00022958"/>
    </source>
</evidence>
<keyword evidence="4 6" id="KW-0630">Potassium</keyword>
<dbReference type="HAMAP" id="MF_00379">
    <property type="entry name" value="GTPase_MnmE"/>
    <property type="match status" value="1"/>
</dbReference>
<dbReference type="InterPro" id="IPR027368">
    <property type="entry name" value="MnmE_dom2"/>
</dbReference>
<dbReference type="Pfam" id="PF12631">
    <property type="entry name" value="MnmE_helical"/>
    <property type="match status" value="1"/>
</dbReference>
<gene>
    <name evidence="6 9" type="primary">mnmE</name>
    <name evidence="6" type="synonym">trmE</name>
    <name evidence="9" type="ORF">M9405_03170</name>
</gene>
<dbReference type="NCBIfam" id="TIGR00231">
    <property type="entry name" value="small_GTP"/>
    <property type="match status" value="1"/>
</dbReference>
<evidence type="ECO:0000256" key="3">
    <source>
        <dbReference type="ARBA" id="ARBA00022741"/>
    </source>
</evidence>
<dbReference type="CDD" id="cd04164">
    <property type="entry name" value="trmE"/>
    <property type="match status" value="1"/>
</dbReference>
<dbReference type="InterPro" id="IPR025867">
    <property type="entry name" value="MnmE_helical"/>
</dbReference>
<accession>A0ABY4STA1</accession>
<dbReference type="PRINTS" id="PR00449">
    <property type="entry name" value="RASTRNSFRMNG"/>
</dbReference>
<keyword evidence="2 6" id="KW-0819">tRNA processing</keyword>
<feature type="binding site" evidence="6">
    <location>
        <position position="88"/>
    </location>
    <ligand>
        <name>(6S)-5-formyl-5,6,7,8-tetrahydrofolate</name>
        <dbReference type="ChEBI" id="CHEBI:57457"/>
    </ligand>
</feature>
<reference evidence="9" key="1">
    <citation type="submission" date="2022-05" db="EMBL/GenBank/DDBJ databases">
        <title>Impact of host demography and evolutionary history on endosymbiont molecular evolution: a test in carpenter ants (Genus Camponotus) and their Blochmannia endosymbionts.</title>
        <authorList>
            <person name="Manthey J.D."/>
            <person name="Giron J.C."/>
            <person name="Hruska J.P."/>
        </authorList>
    </citation>
    <scope>NUCLEOTIDE SEQUENCE</scope>
    <source>
        <strain evidence="9">C-006</strain>
    </source>
</reference>
<evidence type="ECO:0000256" key="1">
    <source>
        <dbReference type="ARBA" id="ARBA00011043"/>
    </source>
</evidence>
<comment type="similarity">
    <text evidence="1 6 7">Belongs to the TRAFAC class TrmE-Era-EngA-EngB-Septin-like GTPase superfamily. TrmE GTPase family.</text>
</comment>
<feature type="binding site" evidence="6">
    <location>
        <position position="259"/>
    </location>
    <ligand>
        <name>Mg(2+)</name>
        <dbReference type="ChEBI" id="CHEBI:18420"/>
    </ligand>
</feature>
<feature type="domain" description="TrmE-type G" evidence="8">
    <location>
        <begin position="224"/>
        <end position="392"/>
    </location>
</feature>
<evidence type="ECO:0000313" key="9">
    <source>
        <dbReference type="EMBL" id="URJ25106.1"/>
    </source>
</evidence>
<dbReference type="SUPFAM" id="SSF116878">
    <property type="entry name" value="TrmE connector domain"/>
    <property type="match status" value="1"/>
</dbReference>
<evidence type="ECO:0000259" key="8">
    <source>
        <dbReference type="PROSITE" id="PS51709"/>
    </source>
</evidence>
<dbReference type="Gene3D" id="3.40.50.300">
    <property type="entry name" value="P-loop containing nucleotide triphosphate hydrolases"/>
    <property type="match status" value="1"/>
</dbReference>
<dbReference type="PANTHER" id="PTHR42714">
    <property type="entry name" value="TRNA MODIFICATION GTPASE GTPBP3"/>
    <property type="match status" value="1"/>
</dbReference>
<comment type="subcellular location">
    <subcellularLocation>
        <location evidence="6">Cytoplasm</location>
    </subcellularLocation>
</comment>
<dbReference type="EMBL" id="CP097762">
    <property type="protein sequence ID" value="URJ25106.1"/>
    <property type="molecule type" value="Genomic_DNA"/>
</dbReference>
<keyword evidence="6" id="KW-0460">Magnesium</keyword>
<name>A0ABY4STA1_9ENTR</name>
<dbReference type="InterPro" id="IPR027417">
    <property type="entry name" value="P-loop_NTPase"/>
</dbReference>
<keyword evidence="6" id="KW-0479">Metal-binding</keyword>
<feature type="binding site" evidence="6">
    <location>
        <position position="30"/>
    </location>
    <ligand>
        <name>(6S)-5-formyl-5,6,7,8-tetrahydrofolate</name>
        <dbReference type="ChEBI" id="CHEBI:57457"/>
    </ligand>
</feature>
<dbReference type="RefSeq" id="WP_250223237.1">
    <property type="nucleotide sequence ID" value="NZ_CP097762.1"/>
</dbReference>
<keyword evidence="5 6" id="KW-0342">GTP-binding</keyword>
<dbReference type="InterPro" id="IPR004520">
    <property type="entry name" value="GTPase_MnmE"/>
</dbReference>